<dbReference type="Proteomes" id="UP000199055">
    <property type="component" value="Unassembled WGS sequence"/>
</dbReference>
<evidence type="ECO:0000256" key="1">
    <source>
        <dbReference type="ARBA" id="ARBA00004127"/>
    </source>
</evidence>
<dbReference type="Pfam" id="PF06803">
    <property type="entry name" value="DUF1232"/>
    <property type="match status" value="1"/>
</dbReference>
<dbReference type="AlphaFoldDB" id="A0A1H9FIK0"/>
<evidence type="ECO:0000313" key="9">
    <source>
        <dbReference type="Proteomes" id="UP000199055"/>
    </source>
</evidence>
<organism evidence="8 9">
    <name type="scientific">Streptomyces radiopugnans</name>
    <dbReference type="NCBI Taxonomy" id="403935"/>
    <lineage>
        <taxon>Bacteria</taxon>
        <taxon>Bacillati</taxon>
        <taxon>Actinomycetota</taxon>
        <taxon>Actinomycetes</taxon>
        <taxon>Kitasatosporales</taxon>
        <taxon>Streptomycetaceae</taxon>
        <taxon>Streptomyces</taxon>
    </lineage>
</organism>
<proteinExistence type="predicted"/>
<protein>
    <submittedName>
        <fullName evidence="8">Uncharacterized membrane protein YkvA, DUF1232 family</fullName>
    </submittedName>
</protein>
<evidence type="ECO:0000313" key="8">
    <source>
        <dbReference type="EMBL" id="SEQ37333.1"/>
    </source>
</evidence>
<keyword evidence="2 6" id="KW-0812">Transmembrane</keyword>
<evidence type="ECO:0000256" key="5">
    <source>
        <dbReference type="SAM" id="MobiDB-lite"/>
    </source>
</evidence>
<keyword evidence="4 6" id="KW-0472">Membrane</keyword>
<evidence type="ECO:0000256" key="4">
    <source>
        <dbReference type="ARBA" id="ARBA00023136"/>
    </source>
</evidence>
<comment type="subcellular location">
    <subcellularLocation>
        <location evidence="1">Endomembrane system</location>
        <topology evidence="1">Multi-pass membrane protein</topology>
    </subcellularLocation>
</comment>
<keyword evidence="3 6" id="KW-1133">Transmembrane helix</keyword>
<feature type="transmembrane region" description="Helical" evidence="6">
    <location>
        <begin position="6"/>
        <end position="28"/>
    </location>
</feature>
<dbReference type="InterPro" id="IPR010652">
    <property type="entry name" value="DUF1232"/>
</dbReference>
<dbReference type="RefSeq" id="WP_093659610.1">
    <property type="nucleotide sequence ID" value="NZ_FOET01000007.1"/>
</dbReference>
<evidence type="ECO:0000256" key="3">
    <source>
        <dbReference type="ARBA" id="ARBA00022989"/>
    </source>
</evidence>
<reference evidence="8 9" key="1">
    <citation type="submission" date="2016-10" db="EMBL/GenBank/DDBJ databases">
        <authorList>
            <person name="de Groot N.N."/>
        </authorList>
    </citation>
    <scope>NUCLEOTIDE SEQUENCE [LARGE SCALE GENOMIC DNA]</scope>
    <source>
        <strain evidence="8 9">CGMCC 4.3519</strain>
    </source>
</reference>
<name>A0A1H9FIK0_9ACTN</name>
<sequence length="114" mass="12277">METRQVVLIAAGAVLAAALLAVAAVLLVRLVRTYLLLRGADVPVSARTAFWGALVYTVFPVDLLPDPVYLDDIGLLLLALHHLGGVARRYGRAPGETEAALPKTPKTPEARRRR</sequence>
<dbReference type="STRING" id="403935.SAMN05216481_10712"/>
<evidence type="ECO:0000256" key="2">
    <source>
        <dbReference type="ARBA" id="ARBA00022692"/>
    </source>
</evidence>
<evidence type="ECO:0000259" key="7">
    <source>
        <dbReference type="Pfam" id="PF06803"/>
    </source>
</evidence>
<dbReference type="EMBL" id="FOET01000007">
    <property type="protein sequence ID" value="SEQ37333.1"/>
    <property type="molecule type" value="Genomic_DNA"/>
</dbReference>
<feature type="region of interest" description="Disordered" evidence="5">
    <location>
        <begin position="92"/>
        <end position="114"/>
    </location>
</feature>
<keyword evidence="9" id="KW-1185">Reference proteome</keyword>
<feature type="domain" description="DUF1232" evidence="7">
    <location>
        <begin position="47"/>
        <end position="78"/>
    </location>
</feature>
<gene>
    <name evidence="8" type="ORF">SAMN05216481_10712</name>
</gene>
<evidence type="ECO:0000256" key="6">
    <source>
        <dbReference type="SAM" id="Phobius"/>
    </source>
</evidence>
<dbReference type="GO" id="GO:0012505">
    <property type="term" value="C:endomembrane system"/>
    <property type="evidence" value="ECO:0007669"/>
    <property type="project" value="UniProtKB-SubCell"/>
</dbReference>
<accession>A0A1H9FIK0</accession>